<dbReference type="PANTHER" id="PTHR43747">
    <property type="entry name" value="FAD-BINDING PROTEIN"/>
    <property type="match status" value="1"/>
</dbReference>
<dbReference type="InterPro" id="IPR036188">
    <property type="entry name" value="FAD/NAD-bd_sf"/>
</dbReference>
<dbReference type="EMBL" id="FLQS01000034">
    <property type="protein sequence ID" value="SBS77048.1"/>
    <property type="molecule type" value="Genomic_DNA"/>
</dbReference>
<accession>A0A1Y5PMB5</accession>
<sequence length="558" mass="60321">MGTVDSARAFGTEATRMAELGSHAVVLGAGIAGLLAARVLTESYESVTVIDRDELPDRAEQRTGVPQGRHLHSLLARGTQAIGELFPGLLDELGAAGAVVDDSSDLSRLYVRVGRYELNPAGRLSDPQPLAAYQASRPFLEFHLRRRVNALGNVAILDRSNIVAPVLAGSAVTGVRIINRDSGTASTVSADLIVDATGRAGRTAHFLAMQGFGVVPEERVPSSGGYSSQLLSIPTGRIAQRMVFVNQGSRSPGALMVAYEHDTWMLAISCPAECGSPPDSFAEMLQSAGSMLPATIMAGLRDATCVGEISVSRNTAAVWRRYDRMPYLPSGLVILGDALCSLNPLHGQGMTMAAVQALALRDCLREGTADLPQRFFSAATEHIRPVWAANRAIDQPAPAAQERASARRLNSWMQRAATRAASTDIVVVERILRVRGLIDPPARLREPSLFARILFANLRHPRPALYRPGPSVHSSVSQRDEREIRALVDGQARRRRGRTEITRLRYLTPDVALIQARAAITGRLRRGSRRNTSVAVRTDNGWRLAFSQNAQGRLTCLS</sequence>
<proteinExistence type="inferred from homology"/>
<evidence type="ECO:0000313" key="2">
    <source>
        <dbReference type="EMBL" id="SBS77048.1"/>
    </source>
</evidence>
<dbReference type="PANTHER" id="PTHR43747:SF1">
    <property type="entry name" value="SLR1998 PROTEIN"/>
    <property type="match status" value="1"/>
</dbReference>
<dbReference type="SUPFAM" id="SSF54427">
    <property type="entry name" value="NTF2-like"/>
    <property type="match status" value="1"/>
</dbReference>
<gene>
    <name evidence="2" type="ORF">MHPYR_40050</name>
</gene>
<dbReference type="Gene3D" id="3.10.450.50">
    <property type="match status" value="1"/>
</dbReference>
<protein>
    <submittedName>
        <fullName evidence="2">FAD dependent oxidoreductase</fullName>
    </submittedName>
</protein>
<reference evidence="2" key="1">
    <citation type="submission" date="2016-03" db="EMBL/GenBank/DDBJ databases">
        <authorList>
            <person name="Ploux O."/>
        </authorList>
    </citation>
    <scope>NUCLEOTIDE SEQUENCE</scope>
    <source>
        <strain evidence="2">UC10</strain>
    </source>
</reference>
<evidence type="ECO:0000256" key="1">
    <source>
        <dbReference type="ARBA" id="ARBA00038396"/>
    </source>
</evidence>
<comment type="similarity">
    <text evidence="1">Belongs to the flavin-dependent halogenase family. Bacterial tryptophan halogenase subfamily.</text>
</comment>
<dbReference type="Gene3D" id="3.50.50.60">
    <property type="entry name" value="FAD/NAD(P)-binding domain"/>
    <property type="match status" value="2"/>
</dbReference>
<name>A0A1Y5PMB5_9MYCO</name>
<dbReference type="AlphaFoldDB" id="A0A1Y5PMB5"/>
<dbReference type="InterPro" id="IPR050816">
    <property type="entry name" value="Flavin-dep_Halogenase_NPB"/>
</dbReference>
<organism evidence="2">
    <name type="scientific">uncultured Mycobacterium sp</name>
    <dbReference type="NCBI Taxonomy" id="171292"/>
    <lineage>
        <taxon>Bacteria</taxon>
        <taxon>Bacillati</taxon>
        <taxon>Actinomycetota</taxon>
        <taxon>Actinomycetes</taxon>
        <taxon>Mycobacteriales</taxon>
        <taxon>Mycobacteriaceae</taxon>
        <taxon>Mycobacterium</taxon>
        <taxon>environmental samples</taxon>
    </lineage>
</organism>
<dbReference type="SUPFAM" id="SSF51905">
    <property type="entry name" value="FAD/NAD(P)-binding domain"/>
    <property type="match status" value="1"/>
</dbReference>
<dbReference type="InterPro" id="IPR032710">
    <property type="entry name" value="NTF2-like_dom_sf"/>
</dbReference>